<sequence>MRTYPDQLAQQLSQPLRQCYLVFGSDPLLKLEARDAISQAARAQGFEEHHKFVIDGQLDWQEIIDCCQALSLFASRQIIELTCPENGLTSAQTKQLTELATYLHPDVLLLVQGERLNKKQESAKWFSALAQHGLYVVCNTPDARQLPRFIEQRCRQLGLKPDQPALQLLAQWHEGNLLALVQSLHILQLLYPDGALTLPRIESSLSRHHHFTPFQLTDALLAGKAQRAQRILDQLHAEGEEPTLLLRLIQRELKQLYTIHEQGQKGRPLNAIFDQFRVWQTRRPMLTAALNRLNKARLTALLRRLAQVEVRLKTDFGSDPWPDLQYFCALMCQASEPLAP</sequence>
<dbReference type="PANTHER" id="PTHR34388">
    <property type="entry name" value="DNA POLYMERASE III SUBUNIT DELTA"/>
    <property type="match status" value="1"/>
</dbReference>
<keyword evidence="4 12" id="KW-0548">Nucleotidyltransferase</keyword>
<dbReference type="PANTHER" id="PTHR34388:SF1">
    <property type="entry name" value="DNA POLYMERASE III SUBUNIT DELTA"/>
    <property type="match status" value="1"/>
</dbReference>
<dbReference type="EC" id="2.7.7.7" evidence="1 9"/>
<dbReference type="InterPro" id="IPR010372">
    <property type="entry name" value="DNA_pol3_delta_N"/>
</dbReference>
<dbReference type="Pfam" id="PF06144">
    <property type="entry name" value="DNA_pol3_delta"/>
    <property type="match status" value="1"/>
</dbReference>
<protein>
    <recommendedName>
        <fullName evidence="2 9">DNA polymerase III subunit delta</fullName>
        <ecNumber evidence="1 9">2.7.7.7</ecNumber>
    </recommendedName>
</protein>
<dbReference type="Gene3D" id="3.40.50.300">
    <property type="entry name" value="P-loop containing nucleotide triphosphate hydrolases"/>
    <property type="match status" value="1"/>
</dbReference>
<reference evidence="12" key="1">
    <citation type="submission" date="2022-09" db="EMBL/GenBank/DDBJ databases">
        <authorList>
            <person name="Li Z.-J."/>
        </authorList>
    </citation>
    <scope>NUCLEOTIDE SEQUENCE</scope>
    <source>
        <strain evidence="12">TGB11</strain>
    </source>
</reference>
<evidence type="ECO:0000259" key="11">
    <source>
        <dbReference type="Pfam" id="PF14840"/>
    </source>
</evidence>
<evidence type="ECO:0000256" key="6">
    <source>
        <dbReference type="ARBA" id="ARBA00022932"/>
    </source>
</evidence>
<evidence type="ECO:0000256" key="4">
    <source>
        <dbReference type="ARBA" id="ARBA00022695"/>
    </source>
</evidence>
<evidence type="ECO:0000256" key="3">
    <source>
        <dbReference type="ARBA" id="ARBA00022679"/>
    </source>
</evidence>
<accession>A0AA47KMV0</accession>
<keyword evidence="6" id="KW-0239">DNA-directed DNA polymerase</keyword>
<evidence type="ECO:0000256" key="8">
    <source>
        <dbReference type="ARBA" id="ARBA00049244"/>
    </source>
</evidence>
<evidence type="ECO:0000256" key="5">
    <source>
        <dbReference type="ARBA" id="ARBA00022705"/>
    </source>
</evidence>
<dbReference type="CDD" id="cd18138">
    <property type="entry name" value="HLD_clamp_pol_III_delta"/>
    <property type="match status" value="1"/>
</dbReference>
<evidence type="ECO:0000256" key="7">
    <source>
        <dbReference type="ARBA" id="ARBA00034754"/>
    </source>
</evidence>
<dbReference type="Proteomes" id="UP001164748">
    <property type="component" value="Chromosome"/>
</dbReference>
<dbReference type="Gene3D" id="1.20.272.10">
    <property type="match status" value="1"/>
</dbReference>
<feature type="domain" description="DNA polymerase III delta N-terminal" evidence="10">
    <location>
        <begin position="20"/>
        <end position="138"/>
    </location>
</feature>
<comment type="catalytic activity">
    <reaction evidence="8">
        <text>DNA(n) + a 2'-deoxyribonucleoside 5'-triphosphate = DNA(n+1) + diphosphate</text>
        <dbReference type="Rhea" id="RHEA:22508"/>
        <dbReference type="Rhea" id="RHEA-COMP:17339"/>
        <dbReference type="Rhea" id="RHEA-COMP:17340"/>
        <dbReference type="ChEBI" id="CHEBI:33019"/>
        <dbReference type="ChEBI" id="CHEBI:61560"/>
        <dbReference type="ChEBI" id="CHEBI:173112"/>
        <dbReference type="EC" id="2.7.7.7"/>
    </reaction>
</comment>
<name>A0AA47KMV0_9GAMM</name>
<dbReference type="InterPro" id="IPR005790">
    <property type="entry name" value="DNA_polIII_delta"/>
</dbReference>
<evidence type="ECO:0000313" key="12">
    <source>
        <dbReference type="EMBL" id="WBA09890.1"/>
    </source>
</evidence>
<dbReference type="InterPro" id="IPR008921">
    <property type="entry name" value="DNA_pol3_clamp-load_cplx_C"/>
</dbReference>
<proteinExistence type="inferred from homology"/>
<keyword evidence="5" id="KW-0235">DNA replication</keyword>
<comment type="similarity">
    <text evidence="7">Belongs to the DNA polymerase HolA subunit family.</text>
</comment>
<dbReference type="InterPro" id="IPR027417">
    <property type="entry name" value="P-loop_NTPase"/>
</dbReference>
<dbReference type="GO" id="GO:0003887">
    <property type="term" value="F:DNA-directed DNA polymerase activity"/>
    <property type="evidence" value="ECO:0007669"/>
    <property type="project" value="UniProtKB-UniRule"/>
</dbReference>
<dbReference type="SUPFAM" id="SSF48019">
    <property type="entry name" value="post-AAA+ oligomerization domain-like"/>
    <property type="match status" value="1"/>
</dbReference>
<keyword evidence="3 12" id="KW-0808">Transferase</keyword>
<evidence type="ECO:0000259" key="10">
    <source>
        <dbReference type="Pfam" id="PF06144"/>
    </source>
</evidence>
<evidence type="ECO:0000256" key="1">
    <source>
        <dbReference type="ARBA" id="ARBA00012417"/>
    </source>
</evidence>
<evidence type="ECO:0000256" key="9">
    <source>
        <dbReference type="NCBIfam" id="TIGR01128"/>
    </source>
</evidence>
<dbReference type="GO" id="GO:0006261">
    <property type="term" value="P:DNA-templated DNA replication"/>
    <property type="evidence" value="ECO:0007669"/>
    <property type="project" value="TreeGrafter"/>
</dbReference>
<evidence type="ECO:0000313" key="13">
    <source>
        <dbReference type="Proteomes" id="UP001164748"/>
    </source>
</evidence>
<dbReference type="Pfam" id="PF14840">
    <property type="entry name" value="DNA_pol3_delt_C"/>
    <property type="match status" value="1"/>
</dbReference>
<organism evidence="12 13">
    <name type="scientific">Salinivibrio kushneri</name>
    <dbReference type="NCBI Taxonomy" id="1908198"/>
    <lineage>
        <taxon>Bacteria</taxon>
        <taxon>Pseudomonadati</taxon>
        <taxon>Pseudomonadota</taxon>
        <taxon>Gammaproteobacteria</taxon>
        <taxon>Vibrionales</taxon>
        <taxon>Vibrionaceae</taxon>
        <taxon>Salinivibrio</taxon>
    </lineage>
</organism>
<dbReference type="NCBIfam" id="TIGR01128">
    <property type="entry name" value="holA"/>
    <property type="match status" value="1"/>
</dbReference>
<gene>
    <name evidence="12" type="primary">holA</name>
    <name evidence="12" type="ORF">N8M53_03560</name>
</gene>
<dbReference type="GO" id="GO:0003677">
    <property type="term" value="F:DNA binding"/>
    <property type="evidence" value="ECO:0007669"/>
    <property type="project" value="InterPro"/>
</dbReference>
<dbReference type="EMBL" id="CP114588">
    <property type="protein sequence ID" value="WBA09890.1"/>
    <property type="molecule type" value="Genomic_DNA"/>
</dbReference>
<feature type="domain" description="DNA polymerase III subunit delta C-terminal" evidence="11">
    <location>
        <begin position="213"/>
        <end position="334"/>
    </location>
</feature>
<evidence type="ECO:0000256" key="2">
    <source>
        <dbReference type="ARBA" id="ARBA00017703"/>
    </source>
</evidence>
<dbReference type="AlphaFoldDB" id="A0AA47KMV0"/>
<dbReference type="InterPro" id="IPR032780">
    <property type="entry name" value="DNA_pol3_delt_C"/>
</dbReference>
<dbReference type="SUPFAM" id="SSF52540">
    <property type="entry name" value="P-loop containing nucleoside triphosphate hydrolases"/>
    <property type="match status" value="1"/>
</dbReference>
<dbReference type="RefSeq" id="WP_269579970.1">
    <property type="nucleotide sequence ID" value="NZ_CP114588.1"/>
</dbReference>
<dbReference type="GO" id="GO:0009360">
    <property type="term" value="C:DNA polymerase III complex"/>
    <property type="evidence" value="ECO:0007669"/>
    <property type="project" value="UniProtKB-UniRule"/>
</dbReference>
<dbReference type="Gene3D" id="1.10.8.60">
    <property type="match status" value="1"/>
</dbReference>